<dbReference type="CDD" id="cd00186">
    <property type="entry name" value="TOP1Ac"/>
    <property type="match status" value="1"/>
</dbReference>
<name>B0TH92_HELMI</name>
<dbReference type="STRING" id="498761.HM1_2211"/>
<dbReference type="Gene3D" id="2.70.20.10">
    <property type="entry name" value="Topoisomerase I, domain 3"/>
    <property type="match status" value="1"/>
</dbReference>
<dbReference type="InterPro" id="IPR005733">
    <property type="entry name" value="TopoI_bac-type"/>
</dbReference>
<dbReference type="GO" id="GO:0006265">
    <property type="term" value="P:DNA topological change"/>
    <property type="evidence" value="ECO:0007669"/>
    <property type="project" value="UniProtKB-UniRule"/>
</dbReference>
<accession>B0TH92</accession>
<comment type="function">
    <text evidence="10">Releases the supercoiling and torsional tension of DNA, which is introduced during the DNA replication and transcription, by transiently cleaving and rejoining one strand of the DNA duplex. Introduces a single-strand break via transesterification at a target site in duplex DNA. The scissile phosphodiester is attacked by the catalytic tyrosine of the enzyme, resulting in the formation of a DNA-(5'-phosphotyrosyl)-enzyme intermediate and the expulsion of a 3'-OH DNA strand. The free DNA strand then undergoes passage around the unbroken strand, thus removing DNA supercoils. Finally, in the religation step, the DNA 3'-OH attacks the covalent intermediate to expel the active-site tyrosine and restore the DNA phosphodiester backbone.</text>
</comment>
<feature type="site" description="Interaction with DNA" evidence="10">
    <location>
        <position position="156"/>
    </location>
</feature>
<dbReference type="PANTHER" id="PTHR42785">
    <property type="entry name" value="DNA TOPOISOMERASE, TYPE IA, CORE"/>
    <property type="match status" value="1"/>
</dbReference>
<keyword evidence="7 10" id="KW-0799">Topoisomerase</keyword>
<dbReference type="SMART" id="SM00436">
    <property type="entry name" value="TOP1Bc"/>
    <property type="match status" value="1"/>
</dbReference>
<dbReference type="InterPro" id="IPR000380">
    <property type="entry name" value="Topo_IA"/>
</dbReference>
<evidence type="ECO:0000313" key="14">
    <source>
        <dbReference type="EMBL" id="ABZ84767.1"/>
    </source>
</evidence>
<evidence type="ECO:0000256" key="9">
    <source>
        <dbReference type="ARBA" id="ARBA00023235"/>
    </source>
</evidence>
<dbReference type="InterPro" id="IPR023405">
    <property type="entry name" value="Topo_IA_core_domain"/>
</dbReference>
<dbReference type="InterPro" id="IPR006171">
    <property type="entry name" value="TOPRIM_dom"/>
</dbReference>
<keyword evidence="3" id="KW-0479">Metal-binding</keyword>
<dbReference type="InterPro" id="IPR013498">
    <property type="entry name" value="Topo_IA_Znf"/>
</dbReference>
<reference evidence="14 15" key="1">
    <citation type="journal article" date="2008" name="J. Bacteriol.">
        <title>The genome of Heliobacterium modesticaldum, a phototrophic representative of the Firmicutes containing the simplest photosynthetic apparatus.</title>
        <authorList>
            <person name="Sattley W.M."/>
            <person name="Madigan M.T."/>
            <person name="Swingley W.D."/>
            <person name="Cheung P.C."/>
            <person name="Clocksin K.M."/>
            <person name="Conrad A.L."/>
            <person name="Dejesa L.C."/>
            <person name="Honchak B.M."/>
            <person name="Jung D.O."/>
            <person name="Karbach L.E."/>
            <person name="Kurdoglu A."/>
            <person name="Lahiri S."/>
            <person name="Mastrian S.D."/>
            <person name="Page L.E."/>
            <person name="Taylor H.L."/>
            <person name="Wang Z.T."/>
            <person name="Raymond J."/>
            <person name="Chen M."/>
            <person name="Blankenship R.E."/>
            <person name="Touchman J.W."/>
        </authorList>
    </citation>
    <scope>NUCLEOTIDE SEQUENCE [LARGE SCALE GENOMIC DNA]</scope>
    <source>
        <strain evidence="15">ATCC 51547 / Ice1</strain>
    </source>
</reference>
<feature type="site" description="Interaction with DNA" evidence="10">
    <location>
        <position position="141"/>
    </location>
</feature>
<dbReference type="CDD" id="cd03363">
    <property type="entry name" value="TOPRIM_TopoIA_TopoI"/>
    <property type="match status" value="1"/>
</dbReference>
<dbReference type="Gene3D" id="3.30.65.10">
    <property type="entry name" value="Bacterial Topoisomerase I, domain 1"/>
    <property type="match status" value="2"/>
</dbReference>
<dbReference type="Gene3D" id="3.40.50.140">
    <property type="match status" value="1"/>
</dbReference>
<evidence type="ECO:0000259" key="12">
    <source>
        <dbReference type="PROSITE" id="PS50880"/>
    </source>
</evidence>
<dbReference type="InterPro" id="IPR013825">
    <property type="entry name" value="Topo_IA_cen_sub2"/>
</dbReference>
<evidence type="ECO:0000313" key="15">
    <source>
        <dbReference type="Proteomes" id="UP000008550"/>
    </source>
</evidence>
<sequence length="726" mass="81927">MSNKVLVIVESPAKAKTIGKFLGRRYQVKASMGHVRDLPKSQFGVDVDGGFNPKYITIRGKGELLKELRTAAKKSDQILLGPDPDREGEAIAWHLAQVLGVDEHTPCRIEFNEITKSAIQKAVKKPRPIDTNRVEAQQARRILDRLVGYNLSPLLWRKIRKGLSAGRVQSVAVRLISDREEEINDFTPDEYWSLTAELKAVKGNLQARLVRQDENKLEIKSREEMDRILGELAGQVFAVSEVKRKEKRRNPSPPFTTSSLQQEAYRKLGFTARKTMMIAQQLYEGLDLGKEGTVGLVTYIRTDSVRVSDGAVEEVRQHIQTRFGSDYLPAEPRVYENKGKIQNAHEAIRPTSVTREPETLKAVVTNDQYKLYKLIYERFISSQMSSAIMDTTTIEIKAGAFGFRASGAVLKFPGFMKVYIEGRDDDSKEEEGLLPEVSVDEKLDLQKLEPKQHFTQPPPRYSEATLVRALEERGIGRPSTYAPIIETIVARGYVVREDKQFYLTELGEVVVDLLKEHFPDIIDVEFTADMEAKLDAIEEGAADWRRILRDFYEPFRETLEEAEEKIGEIEIADEVTDQRCEVCGANLVIKQGRFGRFLACPRFPECRFTKPLLEEIGVPCPKCDGHVVIRRTKKGRKFFGCANYPECDYVSWERPTNVPCPLCDKPLVQKESKKLGTRRVCITEGCGYEEAVSDGEKGASTGWPVGDPRAQGGPGERRELAEPGVP</sequence>
<dbReference type="RefSeq" id="WP_012283267.1">
    <property type="nucleotide sequence ID" value="NC_010337.2"/>
</dbReference>
<evidence type="ECO:0000259" key="13">
    <source>
        <dbReference type="PROSITE" id="PS52039"/>
    </source>
</evidence>
<feature type="site" description="Interaction with DNA" evidence="10">
    <location>
        <position position="34"/>
    </location>
</feature>
<dbReference type="InterPro" id="IPR013497">
    <property type="entry name" value="Topo_IA_cen"/>
</dbReference>
<organism evidence="14 15">
    <name type="scientific">Heliobacterium modesticaldum (strain ATCC 51547 / Ice1)</name>
    <dbReference type="NCBI Taxonomy" id="498761"/>
    <lineage>
        <taxon>Bacteria</taxon>
        <taxon>Bacillati</taxon>
        <taxon>Bacillota</taxon>
        <taxon>Clostridia</taxon>
        <taxon>Eubacteriales</taxon>
        <taxon>Heliobacteriaceae</taxon>
        <taxon>Heliomicrobium</taxon>
    </lineage>
</organism>
<dbReference type="OrthoDB" id="9804262at2"/>
<dbReference type="SMART" id="SM00493">
    <property type="entry name" value="TOPRIM"/>
    <property type="match status" value="1"/>
</dbReference>
<feature type="active site" description="O-(5'-phospho-DNA)-tyrosine intermediate" evidence="10">
    <location>
        <position position="299"/>
    </location>
</feature>
<feature type="compositionally biased region" description="Basic and acidic residues" evidence="11">
    <location>
        <begin position="715"/>
        <end position="726"/>
    </location>
</feature>
<evidence type="ECO:0000256" key="8">
    <source>
        <dbReference type="ARBA" id="ARBA00023125"/>
    </source>
</evidence>
<dbReference type="Proteomes" id="UP000008550">
    <property type="component" value="Chromosome"/>
</dbReference>
<dbReference type="AlphaFoldDB" id="B0TH92"/>
<dbReference type="EMBL" id="CP000930">
    <property type="protein sequence ID" value="ABZ84767.1"/>
    <property type="molecule type" value="Genomic_DNA"/>
</dbReference>
<evidence type="ECO:0000256" key="1">
    <source>
        <dbReference type="ARBA" id="ARBA00000213"/>
    </source>
</evidence>
<evidence type="ECO:0000256" key="3">
    <source>
        <dbReference type="ARBA" id="ARBA00022723"/>
    </source>
</evidence>
<feature type="site" description="Interaction with DNA" evidence="10">
    <location>
        <position position="140"/>
    </location>
</feature>
<feature type="site" description="Interaction with DNA" evidence="10">
    <location>
        <position position="144"/>
    </location>
</feature>
<comment type="similarity">
    <text evidence="2 10">Belongs to the type IA topoisomerase family.</text>
</comment>
<dbReference type="Pfam" id="PF01396">
    <property type="entry name" value="Zn_ribbon_Top1"/>
    <property type="match status" value="3"/>
</dbReference>
<dbReference type="KEGG" id="hmo:HM1_2211"/>
<feature type="region of interest" description="Interaction with DNA" evidence="10">
    <location>
        <begin position="164"/>
        <end position="169"/>
    </location>
</feature>
<dbReference type="NCBIfam" id="TIGR01051">
    <property type="entry name" value="topA_bact"/>
    <property type="match status" value="1"/>
</dbReference>
<dbReference type="PROSITE" id="PS50880">
    <property type="entry name" value="TOPRIM"/>
    <property type="match status" value="1"/>
</dbReference>
<dbReference type="Pfam" id="PF01131">
    <property type="entry name" value="Topoisom_bac"/>
    <property type="match status" value="1"/>
</dbReference>
<dbReference type="HAMAP" id="MF_00952">
    <property type="entry name" value="Topoisom_1_prok"/>
    <property type="match status" value="1"/>
</dbReference>
<proteinExistence type="inferred from homology"/>
<dbReference type="Pfam" id="PF01751">
    <property type="entry name" value="Toprim"/>
    <property type="match status" value="1"/>
</dbReference>
<feature type="site" description="Interaction with DNA" evidence="10">
    <location>
        <position position="491"/>
    </location>
</feature>
<dbReference type="InterPro" id="IPR023406">
    <property type="entry name" value="Topo_IA_AS"/>
</dbReference>
<feature type="site" description="Interaction with DNA" evidence="10">
    <location>
        <position position="301"/>
    </location>
</feature>
<protein>
    <recommendedName>
        <fullName evidence="10">DNA topoisomerase 1</fullName>
        <ecNumber evidence="10">5.6.2.1</ecNumber>
    </recommendedName>
    <alternativeName>
        <fullName evidence="10">DNA topoisomerase I</fullName>
    </alternativeName>
</protein>
<feature type="domain" description="Toprim" evidence="12">
    <location>
        <begin position="4"/>
        <end position="114"/>
    </location>
</feature>
<dbReference type="GO" id="GO:0008270">
    <property type="term" value="F:zinc ion binding"/>
    <property type="evidence" value="ECO:0007669"/>
    <property type="project" value="UniProtKB-KW"/>
</dbReference>
<dbReference type="PROSITE" id="PS00396">
    <property type="entry name" value="TOPO_IA_1"/>
    <property type="match status" value="1"/>
</dbReference>
<dbReference type="InterPro" id="IPR013824">
    <property type="entry name" value="Topo_IA_cen_sub1"/>
</dbReference>
<evidence type="ECO:0000256" key="6">
    <source>
        <dbReference type="ARBA" id="ARBA00022842"/>
    </source>
</evidence>
<comment type="subunit">
    <text evidence="10">Monomer.</text>
</comment>
<dbReference type="PRINTS" id="PR00417">
    <property type="entry name" value="PRTPISMRASEI"/>
</dbReference>
<dbReference type="GO" id="GO:0003917">
    <property type="term" value="F:DNA topoisomerase type I (single strand cut, ATP-independent) activity"/>
    <property type="evidence" value="ECO:0007669"/>
    <property type="project" value="UniProtKB-UniRule"/>
</dbReference>
<dbReference type="InterPro" id="IPR028612">
    <property type="entry name" value="Topoisom_1_IA"/>
</dbReference>
<dbReference type="InterPro" id="IPR003601">
    <property type="entry name" value="Topo_IA_2"/>
</dbReference>
<evidence type="ECO:0000256" key="10">
    <source>
        <dbReference type="HAMAP-Rule" id="MF_00952"/>
    </source>
</evidence>
<dbReference type="PROSITE" id="PS52039">
    <property type="entry name" value="TOPO_IA_2"/>
    <property type="match status" value="1"/>
</dbReference>
<keyword evidence="15" id="KW-1185">Reference proteome</keyword>
<dbReference type="eggNOG" id="COG0550">
    <property type="taxonomic scope" value="Bacteria"/>
</dbReference>
<keyword evidence="5" id="KW-0862">Zinc</keyword>
<evidence type="ECO:0000256" key="2">
    <source>
        <dbReference type="ARBA" id="ARBA00009446"/>
    </source>
</evidence>
<keyword evidence="6" id="KW-0460">Magnesium</keyword>
<evidence type="ECO:0000256" key="11">
    <source>
        <dbReference type="SAM" id="MobiDB-lite"/>
    </source>
</evidence>
<dbReference type="GO" id="GO:0003677">
    <property type="term" value="F:DNA binding"/>
    <property type="evidence" value="ECO:0007669"/>
    <property type="project" value="UniProtKB-KW"/>
</dbReference>
<feature type="site" description="Interaction with DNA" evidence="10">
    <location>
        <position position="149"/>
    </location>
</feature>
<evidence type="ECO:0000256" key="5">
    <source>
        <dbReference type="ARBA" id="ARBA00022833"/>
    </source>
</evidence>
<evidence type="ECO:0000256" key="7">
    <source>
        <dbReference type="ARBA" id="ARBA00023029"/>
    </source>
</evidence>
<keyword evidence="9 10" id="KW-0413">Isomerase</keyword>
<dbReference type="SUPFAM" id="SSF56712">
    <property type="entry name" value="Prokaryotic type I DNA topoisomerase"/>
    <property type="match status" value="1"/>
</dbReference>
<keyword evidence="8 10" id="KW-0238">DNA-binding</keyword>
<feature type="domain" description="Topo IA-type catalytic" evidence="13">
    <location>
        <begin position="130"/>
        <end position="559"/>
    </location>
</feature>
<dbReference type="SUPFAM" id="SSF57783">
    <property type="entry name" value="Zinc beta-ribbon"/>
    <property type="match status" value="1"/>
</dbReference>
<dbReference type="Gene3D" id="1.10.290.10">
    <property type="entry name" value="Topoisomerase I, domain 4"/>
    <property type="match status" value="1"/>
</dbReference>
<dbReference type="GO" id="GO:0005694">
    <property type="term" value="C:chromosome"/>
    <property type="evidence" value="ECO:0007669"/>
    <property type="project" value="InterPro"/>
</dbReference>
<dbReference type="Gene3D" id="1.10.460.10">
    <property type="entry name" value="Topoisomerase I, domain 2"/>
    <property type="match status" value="1"/>
</dbReference>
<dbReference type="InterPro" id="IPR034149">
    <property type="entry name" value="TOPRIM_TopoI"/>
</dbReference>
<dbReference type="SMART" id="SM00437">
    <property type="entry name" value="TOP1Ac"/>
    <property type="match status" value="1"/>
</dbReference>
<feature type="region of interest" description="Disordered" evidence="11">
    <location>
        <begin position="692"/>
        <end position="726"/>
    </location>
</feature>
<dbReference type="HOGENOM" id="CLU_002929_4_3_9"/>
<keyword evidence="4" id="KW-0863">Zinc-finger</keyword>
<gene>
    <name evidence="10 14" type="primary">topA</name>
    <name evidence="14" type="ORF">HM1_2211</name>
</gene>
<evidence type="ECO:0000256" key="4">
    <source>
        <dbReference type="ARBA" id="ARBA00022771"/>
    </source>
</evidence>
<dbReference type="EC" id="5.6.2.1" evidence="10"/>
<dbReference type="PANTHER" id="PTHR42785:SF1">
    <property type="entry name" value="DNA TOPOISOMERASE"/>
    <property type="match status" value="1"/>
</dbReference>
<dbReference type="InterPro" id="IPR003602">
    <property type="entry name" value="Topo_IA_DNA-bd_dom"/>
</dbReference>
<dbReference type="InterPro" id="IPR013826">
    <property type="entry name" value="Topo_IA_cen_sub3"/>
</dbReference>
<comment type="catalytic activity">
    <reaction evidence="1 10">
        <text>ATP-independent breakage of single-stranded DNA, followed by passage and rejoining.</text>
        <dbReference type="EC" id="5.6.2.1"/>
    </reaction>
</comment>